<sequence length="187" mass="20829">MGKLTFGMMCSLDGYISDANGKFDWGQIDEDVHAFANAEQARESTTIYGRRMFETMAAWDKLAEDPDISQVERDFAALWRKTDKIVVSRSLAQVTTTRTRLVRELTAGDIEALKTSSRGDISVSGPTLAASYLRQGFVDEVSLYYIPVVVGSGRPAFPDVGSLLKLERIEVRPFNNGVTFMRFAVKK</sequence>
<proteinExistence type="predicted"/>
<dbReference type="RefSeq" id="WP_281735957.1">
    <property type="nucleotide sequence ID" value="NZ_JAKETQ010000001.1"/>
</dbReference>
<dbReference type="PANTHER" id="PTHR38011">
    <property type="entry name" value="DIHYDROFOLATE REDUCTASE FAMILY PROTEIN (AFU_ORTHOLOGUE AFUA_8G06820)"/>
    <property type="match status" value="1"/>
</dbReference>
<feature type="domain" description="Bacterial bifunctional deaminase-reductase C-terminal" evidence="1">
    <location>
        <begin position="3"/>
        <end position="179"/>
    </location>
</feature>
<dbReference type="Gene3D" id="3.40.430.10">
    <property type="entry name" value="Dihydrofolate Reductase, subunit A"/>
    <property type="match status" value="1"/>
</dbReference>
<dbReference type="Pfam" id="PF01872">
    <property type="entry name" value="RibD_C"/>
    <property type="match status" value="1"/>
</dbReference>
<protein>
    <submittedName>
        <fullName evidence="2">Dihydrofolate reductase family protein</fullName>
    </submittedName>
</protein>
<organism evidence="2 3">
    <name type="scientific">Paradevosia shaoguanensis</name>
    <dbReference type="NCBI Taxonomy" id="1335043"/>
    <lineage>
        <taxon>Bacteria</taxon>
        <taxon>Pseudomonadati</taxon>
        <taxon>Pseudomonadota</taxon>
        <taxon>Alphaproteobacteria</taxon>
        <taxon>Hyphomicrobiales</taxon>
        <taxon>Devosiaceae</taxon>
        <taxon>Paradevosia</taxon>
    </lineage>
</organism>
<keyword evidence="3" id="KW-1185">Reference proteome</keyword>
<dbReference type="AlphaFoldDB" id="A0AA41QP83"/>
<dbReference type="InterPro" id="IPR002734">
    <property type="entry name" value="RibDG_C"/>
</dbReference>
<dbReference type="Proteomes" id="UP001156140">
    <property type="component" value="Unassembled WGS sequence"/>
</dbReference>
<dbReference type="GO" id="GO:0008703">
    <property type="term" value="F:5-amino-6-(5-phosphoribosylamino)uracil reductase activity"/>
    <property type="evidence" value="ECO:0007669"/>
    <property type="project" value="InterPro"/>
</dbReference>
<evidence type="ECO:0000313" key="3">
    <source>
        <dbReference type="Proteomes" id="UP001156140"/>
    </source>
</evidence>
<reference evidence="2" key="1">
    <citation type="submission" date="2022-03" db="EMBL/GenBank/DDBJ databases">
        <title>The complete genome sequence of a Methyloterrigena soli.</title>
        <authorList>
            <person name="Zi Z."/>
        </authorList>
    </citation>
    <scope>NUCLEOTIDE SEQUENCE</scope>
    <source>
        <strain evidence="2">M48</strain>
    </source>
</reference>
<comment type="caution">
    <text evidence="2">The sequence shown here is derived from an EMBL/GenBank/DDBJ whole genome shotgun (WGS) entry which is preliminary data.</text>
</comment>
<evidence type="ECO:0000259" key="1">
    <source>
        <dbReference type="Pfam" id="PF01872"/>
    </source>
</evidence>
<dbReference type="PANTHER" id="PTHR38011:SF11">
    <property type="entry name" value="2,5-DIAMINO-6-RIBOSYLAMINO-4(3H)-PYRIMIDINONE 5'-PHOSPHATE REDUCTASE"/>
    <property type="match status" value="1"/>
</dbReference>
<dbReference type="SUPFAM" id="SSF53597">
    <property type="entry name" value="Dihydrofolate reductase-like"/>
    <property type="match status" value="1"/>
</dbReference>
<dbReference type="EMBL" id="JALAZD010000001">
    <property type="protein sequence ID" value="MCI0127479.1"/>
    <property type="molecule type" value="Genomic_DNA"/>
</dbReference>
<accession>A0AA41QP83</accession>
<name>A0AA41QP83_9HYPH</name>
<dbReference type="GO" id="GO:0009231">
    <property type="term" value="P:riboflavin biosynthetic process"/>
    <property type="evidence" value="ECO:0007669"/>
    <property type="project" value="InterPro"/>
</dbReference>
<dbReference type="InterPro" id="IPR024072">
    <property type="entry name" value="DHFR-like_dom_sf"/>
</dbReference>
<gene>
    <name evidence="2" type="ORF">ML536_11645</name>
</gene>
<dbReference type="InterPro" id="IPR050765">
    <property type="entry name" value="Riboflavin_Biosynth_HTPR"/>
</dbReference>
<evidence type="ECO:0000313" key="2">
    <source>
        <dbReference type="EMBL" id="MCI0127479.1"/>
    </source>
</evidence>